<dbReference type="InterPro" id="IPR008963">
    <property type="entry name" value="Purple_acid_Pase-like_N"/>
</dbReference>
<evidence type="ECO:0000313" key="3">
    <source>
        <dbReference type="EMBL" id="OGG20649.1"/>
    </source>
</evidence>
<dbReference type="Proteomes" id="UP000177092">
    <property type="component" value="Unassembled WGS sequence"/>
</dbReference>
<name>A0A1F6A7E2_9BACT</name>
<evidence type="ECO:0000313" key="4">
    <source>
        <dbReference type="Proteomes" id="UP000177092"/>
    </source>
</evidence>
<dbReference type="SUPFAM" id="SSF49363">
    <property type="entry name" value="Purple acid phosphatase, N-terminal domain"/>
    <property type="match status" value="1"/>
</dbReference>
<keyword evidence="1" id="KW-1133">Transmembrane helix</keyword>
<sequence length="256" mass="28982">MFCPSCNNTLQKLSVTTNGRGRFNVDHCGHCGGTWFDPYEINRVPFHEVTRLASITVIPKHPISREDSLHCPRDRKLMAHFHGDSVPRGVVLHRCPQCFGIWATQKALAEFKKHQEEIVTEYKISHKPFPALSMIFAPAIALVLLLITTAVTILNFAQTQDNRSRAEELVKQIFVQNITSSSVLLSFQTVSPVKSYISYGETPLDFRSQTISKELKTTHYILLNYLTPSTAYQYQLTLNDAKNAFTTPIAYFTTSQ</sequence>
<gene>
    <name evidence="3" type="ORF">A3D03_01770</name>
</gene>
<dbReference type="EMBL" id="MFJN01000038">
    <property type="protein sequence ID" value="OGG20649.1"/>
    <property type="molecule type" value="Genomic_DNA"/>
</dbReference>
<dbReference type="GO" id="GO:0046872">
    <property type="term" value="F:metal ion binding"/>
    <property type="evidence" value="ECO:0007669"/>
    <property type="project" value="InterPro"/>
</dbReference>
<dbReference type="InterPro" id="IPR003961">
    <property type="entry name" value="FN3_dom"/>
</dbReference>
<dbReference type="GO" id="GO:0003993">
    <property type="term" value="F:acid phosphatase activity"/>
    <property type="evidence" value="ECO:0007669"/>
    <property type="project" value="InterPro"/>
</dbReference>
<comment type="caution">
    <text evidence="3">The sequence shown here is derived from an EMBL/GenBank/DDBJ whole genome shotgun (WGS) entry which is preliminary data.</text>
</comment>
<evidence type="ECO:0000259" key="2">
    <source>
        <dbReference type="Pfam" id="PF13453"/>
    </source>
</evidence>
<dbReference type="InterPro" id="IPR027392">
    <property type="entry name" value="TF_Znf"/>
</dbReference>
<proteinExistence type="predicted"/>
<keyword evidence="1" id="KW-0812">Transmembrane</keyword>
<dbReference type="CDD" id="cd00063">
    <property type="entry name" value="FN3"/>
    <property type="match status" value="1"/>
</dbReference>
<feature type="domain" description="Transcription factor zinc-finger" evidence="2">
    <location>
        <begin position="3"/>
        <end position="43"/>
    </location>
</feature>
<evidence type="ECO:0000256" key="1">
    <source>
        <dbReference type="SAM" id="Phobius"/>
    </source>
</evidence>
<feature type="transmembrane region" description="Helical" evidence="1">
    <location>
        <begin position="135"/>
        <end position="157"/>
    </location>
</feature>
<protein>
    <recommendedName>
        <fullName evidence="2">Transcription factor zinc-finger domain-containing protein</fullName>
    </recommendedName>
</protein>
<dbReference type="Gene3D" id="2.60.40.10">
    <property type="entry name" value="Immunoglobulins"/>
    <property type="match status" value="1"/>
</dbReference>
<dbReference type="AlphaFoldDB" id="A0A1F6A7E2"/>
<reference evidence="3 4" key="1">
    <citation type="journal article" date="2016" name="Nat. Commun.">
        <title>Thousands of microbial genomes shed light on interconnected biogeochemical processes in an aquifer system.</title>
        <authorList>
            <person name="Anantharaman K."/>
            <person name="Brown C.T."/>
            <person name="Hug L.A."/>
            <person name="Sharon I."/>
            <person name="Castelle C.J."/>
            <person name="Probst A.J."/>
            <person name="Thomas B.C."/>
            <person name="Singh A."/>
            <person name="Wilkins M.J."/>
            <person name="Karaoz U."/>
            <person name="Brodie E.L."/>
            <person name="Williams K.H."/>
            <person name="Hubbard S.S."/>
            <person name="Banfield J.F."/>
        </authorList>
    </citation>
    <scope>NUCLEOTIDE SEQUENCE [LARGE SCALE GENOMIC DNA]</scope>
</reference>
<keyword evidence="1" id="KW-0472">Membrane</keyword>
<organism evidence="3 4">
    <name type="scientific">Candidatus Gottesmanbacteria bacterium RIFCSPHIGHO2_02_FULL_40_13</name>
    <dbReference type="NCBI Taxonomy" id="1798384"/>
    <lineage>
        <taxon>Bacteria</taxon>
        <taxon>Candidatus Gottesmaniibacteriota</taxon>
    </lineage>
</organism>
<dbReference type="Pfam" id="PF13453">
    <property type="entry name" value="Zn_ribbon_TFIIB"/>
    <property type="match status" value="1"/>
</dbReference>
<accession>A0A1F6A7E2</accession>
<dbReference type="InterPro" id="IPR013783">
    <property type="entry name" value="Ig-like_fold"/>
</dbReference>